<sequence>MDEKTNKEEQFNQDENEKTESIIVEEKKYKFAGFWMRFWAYLLDLVIVASINGIIVTPLVAVTNIREINFTFMTLEALLIAMITFLYFVLLTKKWGQTIGKRVFGLKVINKKEGALTWSSVVFREVIGRYILQAFTITYTLYLIVAFQKEKQGLHDMVGETYVIHEEI</sequence>
<feature type="transmembrane region" description="Helical" evidence="6">
    <location>
        <begin position="127"/>
        <end position="147"/>
    </location>
</feature>
<name>A0A1S2LEJ4_9BACI</name>
<dbReference type="Pfam" id="PF06271">
    <property type="entry name" value="RDD"/>
    <property type="match status" value="1"/>
</dbReference>
<feature type="transmembrane region" description="Helical" evidence="6">
    <location>
        <begin position="38"/>
        <end position="61"/>
    </location>
</feature>
<evidence type="ECO:0000256" key="1">
    <source>
        <dbReference type="ARBA" id="ARBA00004651"/>
    </source>
</evidence>
<comment type="subcellular location">
    <subcellularLocation>
        <location evidence="1">Cell membrane</location>
        <topology evidence="1">Multi-pass membrane protein</topology>
    </subcellularLocation>
</comment>
<evidence type="ECO:0000259" key="7">
    <source>
        <dbReference type="Pfam" id="PF06271"/>
    </source>
</evidence>
<keyword evidence="2" id="KW-1003">Cell membrane</keyword>
<dbReference type="OrthoDB" id="9793824at2"/>
<feature type="transmembrane region" description="Helical" evidence="6">
    <location>
        <begin position="68"/>
        <end position="90"/>
    </location>
</feature>
<dbReference type="GO" id="GO:0005886">
    <property type="term" value="C:plasma membrane"/>
    <property type="evidence" value="ECO:0007669"/>
    <property type="project" value="UniProtKB-SubCell"/>
</dbReference>
<evidence type="ECO:0000256" key="4">
    <source>
        <dbReference type="ARBA" id="ARBA00022989"/>
    </source>
</evidence>
<dbReference type="AlphaFoldDB" id="A0A1S2LEJ4"/>
<dbReference type="PANTHER" id="PTHR36115:SF9">
    <property type="entry name" value="LMO1584 PROTEIN"/>
    <property type="match status" value="1"/>
</dbReference>
<evidence type="ECO:0000313" key="9">
    <source>
        <dbReference type="Proteomes" id="UP000180098"/>
    </source>
</evidence>
<feature type="domain" description="RDD" evidence="7">
    <location>
        <begin position="32"/>
        <end position="159"/>
    </location>
</feature>
<evidence type="ECO:0000313" key="8">
    <source>
        <dbReference type="EMBL" id="OIJ10928.1"/>
    </source>
</evidence>
<protein>
    <recommendedName>
        <fullName evidence="7">RDD domain-containing protein</fullName>
    </recommendedName>
</protein>
<reference evidence="8 9" key="1">
    <citation type="submission" date="2016-10" db="EMBL/GenBank/DDBJ databases">
        <title>Draft genome sequences of four alkaliphilic bacteria belonging to the Anaerobacillus genus.</title>
        <authorList>
            <person name="Bassil N.M."/>
            <person name="Lloyd J.R."/>
        </authorList>
    </citation>
    <scope>NUCLEOTIDE SEQUENCE [LARGE SCALE GENOMIC DNA]</scope>
    <source>
        <strain evidence="8 9">DSM 15340</strain>
    </source>
</reference>
<accession>A0A1S2LEJ4</accession>
<keyword evidence="5 6" id="KW-0472">Membrane</keyword>
<keyword evidence="9" id="KW-1185">Reference proteome</keyword>
<evidence type="ECO:0000256" key="2">
    <source>
        <dbReference type="ARBA" id="ARBA00022475"/>
    </source>
</evidence>
<dbReference type="InterPro" id="IPR010432">
    <property type="entry name" value="RDD"/>
</dbReference>
<organism evidence="8 9">
    <name type="scientific">Anaerobacillus arseniciselenatis</name>
    <dbReference type="NCBI Taxonomy" id="85682"/>
    <lineage>
        <taxon>Bacteria</taxon>
        <taxon>Bacillati</taxon>
        <taxon>Bacillota</taxon>
        <taxon>Bacilli</taxon>
        <taxon>Bacillales</taxon>
        <taxon>Bacillaceae</taxon>
        <taxon>Anaerobacillus</taxon>
    </lineage>
</organism>
<proteinExistence type="predicted"/>
<dbReference type="Proteomes" id="UP000180098">
    <property type="component" value="Unassembled WGS sequence"/>
</dbReference>
<dbReference type="EMBL" id="MLQQ01000035">
    <property type="protein sequence ID" value="OIJ10928.1"/>
    <property type="molecule type" value="Genomic_DNA"/>
</dbReference>
<gene>
    <name evidence="8" type="ORF">BKP35_12630</name>
</gene>
<evidence type="ECO:0000256" key="6">
    <source>
        <dbReference type="SAM" id="Phobius"/>
    </source>
</evidence>
<evidence type="ECO:0000256" key="3">
    <source>
        <dbReference type="ARBA" id="ARBA00022692"/>
    </source>
</evidence>
<comment type="caution">
    <text evidence="8">The sequence shown here is derived from an EMBL/GenBank/DDBJ whole genome shotgun (WGS) entry which is preliminary data.</text>
</comment>
<keyword evidence="4 6" id="KW-1133">Transmembrane helix</keyword>
<dbReference type="PANTHER" id="PTHR36115">
    <property type="entry name" value="PROLINE-RICH ANTIGEN HOMOLOG-RELATED"/>
    <property type="match status" value="1"/>
</dbReference>
<keyword evidence="3 6" id="KW-0812">Transmembrane</keyword>
<dbReference type="InterPro" id="IPR051791">
    <property type="entry name" value="Pra-immunoreactive"/>
</dbReference>
<evidence type="ECO:0000256" key="5">
    <source>
        <dbReference type="ARBA" id="ARBA00023136"/>
    </source>
</evidence>